<feature type="region of interest" description="Disordered" evidence="1">
    <location>
        <begin position="22"/>
        <end position="65"/>
    </location>
</feature>
<feature type="region of interest" description="Disordered" evidence="1">
    <location>
        <begin position="201"/>
        <end position="257"/>
    </location>
</feature>
<gene>
    <name evidence="2" type="ORF">N0V91_010747</name>
</gene>
<dbReference type="Proteomes" id="UP001140510">
    <property type="component" value="Unassembled WGS sequence"/>
</dbReference>
<feature type="region of interest" description="Disordered" evidence="1">
    <location>
        <begin position="135"/>
        <end position="155"/>
    </location>
</feature>
<name>A0A9W9CZQ0_9PLEO</name>
<evidence type="ECO:0000313" key="3">
    <source>
        <dbReference type="Proteomes" id="UP001140510"/>
    </source>
</evidence>
<evidence type="ECO:0000313" key="2">
    <source>
        <dbReference type="EMBL" id="KAJ4395598.1"/>
    </source>
</evidence>
<comment type="caution">
    <text evidence="2">The sequence shown here is derived from an EMBL/GenBank/DDBJ whole genome shotgun (WGS) entry which is preliminary data.</text>
</comment>
<dbReference type="OrthoDB" id="3801583at2759"/>
<sequence>MSGLPKRSQSSCLALSSLFHRRSNSPINRPTTVTPAQVLNPPSPQLRGGAESPDKIPPTLSWLAGGTGRKPISFSGWKQSRPKQRMGGLVGMAVFGDKYGQEYKVEAKGVGDVEVKCSASVKVTVDGEVGVKKVDGGAVTSTSSSSSSASSKGKSVREIAAVSEEILPEPIVEPVQRAITPSKVESAKEVAAIAEEVVPEPVVESVQRGLTPPPNESAGDVPLCSGELPVESNANKPGNHFAPSISSEGTDKAVMPS</sequence>
<organism evidence="2 3">
    <name type="scientific">Didymella pomorum</name>
    <dbReference type="NCBI Taxonomy" id="749634"/>
    <lineage>
        <taxon>Eukaryota</taxon>
        <taxon>Fungi</taxon>
        <taxon>Dikarya</taxon>
        <taxon>Ascomycota</taxon>
        <taxon>Pezizomycotina</taxon>
        <taxon>Dothideomycetes</taxon>
        <taxon>Pleosporomycetidae</taxon>
        <taxon>Pleosporales</taxon>
        <taxon>Pleosporineae</taxon>
        <taxon>Didymellaceae</taxon>
        <taxon>Didymella</taxon>
    </lineage>
</organism>
<dbReference type="AlphaFoldDB" id="A0A9W9CZQ0"/>
<evidence type="ECO:0000256" key="1">
    <source>
        <dbReference type="SAM" id="MobiDB-lite"/>
    </source>
</evidence>
<feature type="compositionally biased region" description="Polar residues" evidence="1">
    <location>
        <begin position="24"/>
        <end position="37"/>
    </location>
</feature>
<keyword evidence="3" id="KW-1185">Reference proteome</keyword>
<protein>
    <submittedName>
        <fullName evidence="2">Uncharacterized protein</fullName>
    </submittedName>
</protein>
<proteinExistence type="predicted"/>
<reference evidence="2" key="1">
    <citation type="submission" date="2022-10" db="EMBL/GenBank/DDBJ databases">
        <title>Tapping the CABI collections for fungal endophytes: first genome assemblies for Collariella, Neodidymelliopsis, Ascochyta clinopodiicola, Didymella pomorum, Didymosphaeria variabile, Neocosmospora piperis and Neocucurbitaria cava.</title>
        <authorList>
            <person name="Hill R."/>
        </authorList>
    </citation>
    <scope>NUCLEOTIDE SEQUENCE</scope>
    <source>
        <strain evidence="2">IMI 355091</strain>
    </source>
</reference>
<feature type="compositionally biased region" description="Low complexity" evidence="1">
    <location>
        <begin position="136"/>
        <end position="153"/>
    </location>
</feature>
<accession>A0A9W9CZQ0</accession>
<dbReference type="EMBL" id="JAPEVA010000152">
    <property type="protein sequence ID" value="KAJ4395598.1"/>
    <property type="molecule type" value="Genomic_DNA"/>
</dbReference>